<keyword evidence="4" id="KW-0238">DNA-binding</keyword>
<comment type="caution">
    <text evidence="4">The sequence shown here is derived from an EMBL/GenBank/DDBJ whole genome shotgun (WGS) entry which is preliminary data.</text>
</comment>
<dbReference type="Pfam" id="PF05225">
    <property type="entry name" value="HTH_psq"/>
    <property type="match status" value="1"/>
</dbReference>
<dbReference type="GO" id="GO:0003677">
    <property type="term" value="F:DNA binding"/>
    <property type="evidence" value="ECO:0007669"/>
    <property type="project" value="UniProtKB-KW"/>
</dbReference>
<dbReference type="AlphaFoldDB" id="A0AAW1HWM8"/>
<comment type="subcellular location">
    <subcellularLocation>
        <location evidence="1">Nucleus</location>
    </subcellularLocation>
</comment>
<dbReference type="InterPro" id="IPR009057">
    <property type="entry name" value="Homeodomain-like_sf"/>
</dbReference>
<dbReference type="Proteomes" id="UP001458880">
    <property type="component" value="Unassembled WGS sequence"/>
</dbReference>
<dbReference type="GO" id="GO:0005634">
    <property type="term" value="C:nucleus"/>
    <property type="evidence" value="ECO:0007669"/>
    <property type="project" value="UniProtKB-SubCell"/>
</dbReference>
<accession>A0AAW1HWM8</accession>
<feature type="domain" description="HTH psq-type" evidence="3">
    <location>
        <begin position="99"/>
        <end position="139"/>
    </location>
</feature>
<evidence type="ECO:0000313" key="4">
    <source>
        <dbReference type="EMBL" id="KAK9680975.1"/>
    </source>
</evidence>
<name>A0AAW1HWM8_POPJA</name>
<feature type="region of interest" description="Disordered" evidence="2">
    <location>
        <begin position="1"/>
        <end position="24"/>
    </location>
</feature>
<dbReference type="SUPFAM" id="SSF57903">
    <property type="entry name" value="FYVE/PHD zinc finger"/>
    <property type="match status" value="1"/>
</dbReference>
<dbReference type="InterPro" id="IPR011011">
    <property type="entry name" value="Znf_FYVE_PHD"/>
</dbReference>
<dbReference type="InterPro" id="IPR007889">
    <property type="entry name" value="HTH_Psq"/>
</dbReference>
<protein>
    <submittedName>
        <fullName evidence="4">CENP-B N-terminal DNA-binding domain</fullName>
    </submittedName>
</protein>
<dbReference type="EMBL" id="JASPKY010000856">
    <property type="protein sequence ID" value="KAK9680975.1"/>
    <property type="molecule type" value="Genomic_DNA"/>
</dbReference>
<dbReference type="SUPFAM" id="SSF46689">
    <property type="entry name" value="Homeodomain-like"/>
    <property type="match status" value="1"/>
</dbReference>
<dbReference type="Gene3D" id="1.10.10.60">
    <property type="entry name" value="Homeodomain-like"/>
    <property type="match status" value="1"/>
</dbReference>
<evidence type="ECO:0000256" key="1">
    <source>
        <dbReference type="ARBA" id="ARBA00004123"/>
    </source>
</evidence>
<sequence>MVNTRAGSSYKGGDQESVLRVESPPEVSAEQIAFHTVSEKIYEPDIQGGDQESVLRVESPPEVSAEQIAFHTVSEKTYEPDIQGFKRIMGKVDHRKWSPSKMAKAIDAVRTKKMGWKKASKQFNLPKSTLRRLSQMKYGTPEEAARVVRGRPTILGKDIEKEFWRMSMTKENSHQTESTTSMRRALLWYNLKWQNEEIRQWLRLNQRALSAFDVMDLFGKAYIKCQTAEIAINGFKVTGIYPLNKKLFSDAEFIEEANKKRDITFYESVLKRKNAEFIEEANKKRDITFYESVLKRKTTENQIVSEVADECCVDEPQDIVHFDPNQPSTSEGQCVPLRPPALDDSEGSSSITKSPFDIAPIPKIKKRNSTRGRKACSSTIITSSPYKAQLMEAKKAKEAKEAEKLARSNARGCKPLLGVTPSKNDDAYDACMFCDRKFSEDSKGELWIMCIMCSQWAHVDCSGAEKDIYVCDFCQ</sequence>
<reference evidence="4 5" key="1">
    <citation type="journal article" date="2024" name="BMC Genomics">
        <title>De novo assembly and annotation of Popillia japonica's genome with initial clues to its potential as an invasive pest.</title>
        <authorList>
            <person name="Cucini C."/>
            <person name="Boschi S."/>
            <person name="Funari R."/>
            <person name="Cardaioli E."/>
            <person name="Iannotti N."/>
            <person name="Marturano G."/>
            <person name="Paoli F."/>
            <person name="Bruttini M."/>
            <person name="Carapelli A."/>
            <person name="Frati F."/>
            <person name="Nardi F."/>
        </authorList>
    </citation>
    <scope>NUCLEOTIDE SEQUENCE [LARGE SCALE GENOMIC DNA]</scope>
    <source>
        <strain evidence="4">DMR45628</strain>
    </source>
</reference>
<keyword evidence="5" id="KW-1185">Reference proteome</keyword>
<evidence type="ECO:0000256" key="2">
    <source>
        <dbReference type="SAM" id="MobiDB-lite"/>
    </source>
</evidence>
<evidence type="ECO:0000313" key="5">
    <source>
        <dbReference type="Proteomes" id="UP001458880"/>
    </source>
</evidence>
<dbReference type="CDD" id="cd15517">
    <property type="entry name" value="PHD_TCF19_like"/>
    <property type="match status" value="1"/>
</dbReference>
<gene>
    <name evidence="4" type="ORF">QE152_g38684</name>
</gene>
<evidence type="ECO:0000259" key="3">
    <source>
        <dbReference type="Pfam" id="PF05225"/>
    </source>
</evidence>
<proteinExistence type="predicted"/>
<organism evidence="4 5">
    <name type="scientific">Popillia japonica</name>
    <name type="common">Japanese beetle</name>
    <dbReference type="NCBI Taxonomy" id="7064"/>
    <lineage>
        <taxon>Eukaryota</taxon>
        <taxon>Metazoa</taxon>
        <taxon>Ecdysozoa</taxon>
        <taxon>Arthropoda</taxon>
        <taxon>Hexapoda</taxon>
        <taxon>Insecta</taxon>
        <taxon>Pterygota</taxon>
        <taxon>Neoptera</taxon>
        <taxon>Endopterygota</taxon>
        <taxon>Coleoptera</taxon>
        <taxon>Polyphaga</taxon>
        <taxon>Scarabaeiformia</taxon>
        <taxon>Scarabaeidae</taxon>
        <taxon>Rutelinae</taxon>
        <taxon>Popillia</taxon>
    </lineage>
</organism>